<comment type="caution">
    <text evidence="1">The sequence shown here is derived from an EMBL/GenBank/DDBJ whole genome shotgun (WGS) entry which is preliminary data.</text>
</comment>
<keyword evidence="2" id="KW-1185">Reference proteome</keyword>
<dbReference type="EMBL" id="BSYR01000026">
    <property type="protein sequence ID" value="GMI94282.1"/>
    <property type="molecule type" value="Genomic_DNA"/>
</dbReference>
<evidence type="ECO:0000313" key="1">
    <source>
        <dbReference type="EMBL" id="GMI94282.1"/>
    </source>
</evidence>
<name>A0A9W7IFM8_HIBTR</name>
<evidence type="ECO:0000313" key="2">
    <source>
        <dbReference type="Proteomes" id="UP001165190"/>
    </source>
</evidence>
<dbReference type="AlphaFoldDB" id="A0A9W7IFM8"/>
<accession>A0A9W7IFM8</accession>
<dbReference type="Proteomes" id="UP001165190">
    <property type="component" value="Unassembled WGS sequence"/>
</dbReference>
<proteinExistence type="predicted"/>
<protein>
    <submittedName>
        <fullName evidence="1">Uncharacterized protein</fullName>
    </submittedName>
</protein>
<gene>
    <name evidence="1" type="ORF">HRI_003097500</name>
</gene>
<organism evidence="1 2">
    <name type="scientific">Hibiscus trionum</name>
    <name type="common">Flower of an hour</name>
    <dbReference type="NCBI Taxonomy" id="183268"/>
    <lineage>
        <taxon>Eukaryota</taxon>
        <taxon>Viridiplantae</taxon>
        <taxon>Streptophyta</taxon>
        <taxon>Embryophyta</taxon>
        <taxon>Tracheophyta</taxon>
        <taxon>Spermatophyta</taxon>
        <taxon>Magnoliopsida</taxon>
        <taxon>eudicotyledons</taxon>
        <taxon>Gunneridae</taxon>
        <taxon>Pentapetalae</taxon>
        <taxon>rosids</taxon>
        <taxon>malvids</taxon>
        <taxon>Malvales</taxon>
        <taxon>Malvaceae</taxon>
        <taxon>Malvoideae</taxon>
        <taxon>Hibiscus</taxon>
    </lineage>
</organism>
<reference evidence="1" key="1">
    <citation type="submission" date="2023-05" db="EMBL/GenBank/DDBJ databases">
        <title>Genome and transcriptome analyses reveal genes involved in the formation of fine ridges on petal epidermal cells in Hibiscus trionum.</title>
        <authorList>
            <person name="Koshimizu S."/>
            <person name="Masuda S."/>
            <person name="Ishii T."/>
            <person name="Shirasu K."/>
            <person name="Hoshino A."/>
            <person name="Arita M."/>
        </authorList>
    </citation>
    <scope>NUCLEOTIDE SEQUENCE</scope>
    <source>
        <strain evidence="1">Hamamatsu line</strain>
    </source>
</reference>
<sequence>MERIRLLCGYTNGIDVSSRGRSGGLSLGWKNGNIVSIRSFSVHHINILILENNGSTNWRLPDFYGLRKLAIEVILGSSIENTMIVPTFLGASLVNLTKLSAQLKNLAAFLDTNGRCGILVML</sequence>
<dbReference type="OrthoDB" id="1750221at2759"/>